<accession>A0A9X0CSQ9</accession>
<dbReference type="PANTHER" id="PTHR47341">
    <property type="entry name" value="GATA-TYPE ZINC FINGER PROTEIN 1"/>
    <property type="match status" value="1"/>
</dbReference>
<feature type="domain" description="GATA-type" evidence="3">
    <location>
        <begin position="90"/>
        <end position="125"/>
    </location>
</feature>
<keyword evidence="2" id="KW-0479">Metal-binding</keyword>
<dbReference type="SMART" id="SM00401">
    <property type="entry name" value="ZnF_GATA"/>
    <property type="match status" value="1"/>
</dbReference>
<evidence type="ECO:0000256" key="2">
    <source>
        <dbReference type="PROSITE-ProRule" id="PRU00094"/>
    </source>
</evidence>
<comment type="caution">
    <text evidence="4">The sequence shown here is derived from an EMBL/GenBank/DDBJ whole genome shotgun (WGS) entry which is preliminary data.</text>
</comment>
<dbReference type="GO" id="GO:0005634">
    <property type="term" value="C:nucleus"/>
    <property type="evidence" value="ECO:0007669"/>
    <property type="project" value="TreeGrafter"/>
</dbReference>
<dbReference type="PROSITE" id="PS50114">
    <property type="entry name" value="GATA_ZN_FINGER_2"/>
    <property type="match status" value="1"/>
</dbReference>
<keyword evidence="5" id="KW-1185">Reference proteome</keyword>
<dbReference type="InterPro" id="IPR053116">
    <property type="entry name" value="GATA-type_Znf_Regulator"/>
</dbReference>
<dbReference type="GO" id="GO:0007283">
    <property type="term" value="P:spermatogenesis"/>
    <property type="evidence" value="ECO:0007669"/>
    <property type="project" value="TreeGrafter"/>
</dbReference>
<keyword evidence="1" id="KW-0539">Nucleus</keyword>
<dbReference type="GO" id="GO:0048599">
    <property type="term" value="P:oocyte development"/>
    <property type="evidence" value="ECO:0007669"/>
    <property type="project" value="TreeGrafter"/>
</dbReference>
<dbReference type="Gene3D" id="3.30.50.10">
    <property type="entry name" value="Erythroid Transcription Factor GATA-1, subunit A"/>
    <property type="match status" value="1"/>
</dbReference>
<dbReference type="PANTHER" id="PTHR47341:SF1">
    <property type="entry name" value="GATA-TYPE ZINC FINGER PROTEIN 1"/>
    <property type="match status" value="1"/>
</dbReference>
<dbReference type="CDD" id="cd00202">
    <property type="entry name" value="ZnF_GATA"/>
    <property type="match status" value="1"/>
</dbReference>
<evidence type="ECO:0000313" key="5">
    <source>
        <dbReference type="Proteomes" id="UP001163046"/>
    </source>
</evidence>
<dbReference type="SUPFAM" id="SSF57716">
    <property type="entry name" value="Glucocorticoid receptor-like (DNA-binding domain)"/>
    <property type="match status" value="1"/>
</dbReference>
<dbReference type="PRINTS" id="PR00619">
    <property type="entry name" value="GATAZNFINGER"/>
</dbReference>
<evidence type="ECO:0000256" key="1">
    <source>
        <dbReference type="ARBA" id="ARBA00023242"/>
    </source>
</evidence>
<name>A0A9X0CSQ9_9CNID</name>
<dbReference type="GO" id="GO:0043565">
    <property type="term" value="F:sequence-specific DNA binding"/>
    <property type="evidence" value="ECO:0007669"/>
    <property type="project" value="InterPro"/>
</dbReference>
<dbReference type="InterPro" id="IPR000679">
    <property type="entry name" value="Znf_GATA"/>
</dbReference>
<protein>
    <submittedName>
        <fullName evidence="4">GATA-type zinc finger protein 1</fullName>
    </submittedName>
</protein>
<dbReference type="GO" id="GO:0008270">
    <property type="term" value="F:zinc ion binding"/>
    <property type="evidence" value="ECO:0007669"/>
    <property type="project" value="UniProtKB-KW"/>
</dbReference>
<reference evidence="4" key="1">
    <citation type="submission" date="2023-01" db="EMBL/GenBank/DDBJ databases">
        <title>Genome assembly of the deep-sea coral Lophelia pertusa.</title>
        <authorList>
            <person name="Herrera S."/>
            <person name="Cordes E."/>
        </authorList>
    </citation>
    <scope>NUCLEOTIDE SEQUENCE</scope>
    <source>
        <strain evidence="4">USNM1676648</strain>
        <tissue evidence="4">Polyp</tissue>
    </source>
</reference>
<dbReference type="EMBL" id="MU826834">
    <property type="protein sequence ID" value="KAJ7372808.1"/>
    <property type="molecule type" value="Genomic_DNA"/>
</dbReference>
<dbReference type="InterPro" id="IPR013088">
    <property type="entry name" value="Znf_NHR/GATA"/>
</dbReference>
<dbReference type="Pfam" id="PF00320">
    <property type="entry name" value="GATA"/>
    <property type="match status" value="1"/>
</dbReference>
<organism evidence="4 5">
    <name type="scientific">Desmophyllum pertusum</name>
    <dbReference type="NCBI Taxonomy" id="174260"/>
    <lineage>
        <taxon>Eukaryota</taxon>
        <taxon>Metazoa</taxon>
        <taxon>Cnidaria</taxon>
        <taxon>Anthozoa</taxon>
        <taxon>Hexacorallia</taxon>
        <taxon>Scleractinia</taxon>
        <taxon>Caryophylliina</taxon>
        <taxon>Caryophylliidae</taxon>
        <taxon>Desmophyllum</taxon>
    </lineage>
</organism>
<dbReference type="OrthoDB" id="5989033at2759"/>
<keyword evidence="2" id="KW-0862">Zinc</keyword>
<dbReference type="AlphaFoldDB" id="A0A9X0CSQ9"/>
<gene>
    <name evidence="4" type="primary">ZGLP1_2</name>
    <name evidence="4" type="ORF">OS493_016727</name>
</gene>
<sequence>MLGFQGCHSAYEYDAKERKSATGDRLLLSIHDKESSLLQSGVRFQDIKEKACLSGLNPSIFKLQSSPESVFNDRSLSDVDLGTALIQVEKECASCGTFKTPLWRDAKDGTHLCNACGIRYKKYGIRCVRCWYIPKNKEEKALPCCTSCGRKGNP</sequence>
<dbReference type="Proteomes" id="UP001163046">
    <property type="component" value="Unassembled WGS sequence"/>
</dbReference>
<evidence type="ECO:0000259" key="3">
    <source>
        <dbReference type="PROSITE" id="PS50114"/>
    </source>
</evidence>
<keyword evidence="2" id="KW-0863">Zinc-finger</keyword>
<proteinExistence type="predicted"/>
<dbReference type="GO" id="GO:0006357">
    <property type="term" value="P:regulation of transcription by RNA polymerase II"/>
    <property type="evidence" value="ECO:0007669"/>
    <property type="project" value="TreeGrafter"/>
</dbReference>
<evidence type="ECO:0000313" key="4">
    <source>
        <dbReference type="EMBL" id="KAJ7372808.1"/>
    </source>
</evidence>